<gene>
    <name evidence="1" type="ORF">UCRPA7_4408</name>
</gene>
<dbReference type="RefSeq" id="XP_007915153.1">
    <property type="nucleotide sequence ID" value="XM_007916962.1"/>
</dbReference>
<dbReference type="Proteomes" id="UP000014074">
    <property type="component" value="Unassembled WGS sequence"/>
</dbReference>
<protein>
    <submittedName>
        <fullName evidence="1">Uncharacterized protein</fullName>
    </submittedName>
</protein>
<dbReference type="EMBL" id="KB933115">
    <property type="protein sequence ID" value="EOO00097.1"/>
    <property type="molecule type" value="Genomic_DNA"/>
</dbReference>
<evidence type="ECO:0000313" key="1">
    <source>
        <dbReference type="EMBL" id="EOO00097.1"/>
    </source>
</evidence>
<dbReference type="eggNOG" id="ENOG502SXTH">
    <property type="taxonomic scope" value="Eukaryota"/>
</dbReference>
<dbReference type="OrthoDB" id="3643156at2759"/>
<proteinExistence type="predicted"/>
<accession>R8BL97</accession>
<evidence type="ECO:0000313" key="2">
    <source>
        <dbReference type="Proteomes" id="UP000014074"/>
    </source>
</evidence>
<name>R8BL97_PHAM7</name>
<reference evidence="2" key="1">
    <citation type="journal article" date="2013" name="Genome Announc.">
        <title>Draft genome sequence of the ascomycete Phaeoacremonium aleophilum strain UCR-PA7, a causal agent of the esca disease complex in grapevines.</title>
        <authorList>
            <person name="Blanco-Ulate B."/>
            <person name="Rolshausen P."/>
            <person name="Cantu D."/>
        </authorList>
    </citation>
    <scope>NUCLEOTIDE SEQUENCE [LARGE SCALE GENOMIC DNA]</scope>
    <source>
        <strain evidence="2">UCR-PA7</strain>
    </source>
</reference>
<organism evidence="1 2">
    <name type="scientific">Phaeoacremonium minimum (strain UCR-PA7)</name>
    <name type="common">Esca disease fungus</name>
    <name type="synonym">Togninia minima</name>
    <dbReference type="NCBI Taxonomy" id="1286976"/>
    <lineage>
        <taxon>Eukaryota</taxon>
        <taxon>Fungi</taxon>
        <taxon>Dikarya</taxon>
        <taxon>Ascomycota</taxon>
        <taxon>Pezizomycotina</taxon>
        <taxon>Sordariomycetes</taxon>
        <taxon>Sordariomycetidae</taxon>
        <taxon>Togniniales</taxon>
        <taxon>Togniniaceae</taxon>
        <taxon>Phaeoacremonium</taxon>
    </lineage>
</organism>
<dbReference type="HOGENOM" id="CLU_055668_0_0_1"/>
<dbReference type="KEGG" id="tmn:UCRPA7_4408"/>
<dbReference type="GeneID" id="19324857"/>
<dbReference type="AlphaFoldDB" id="R8BL97"/>
<keyword evidence="2" id="KW-1185">Reference proteome</keyword>
<sequence length="404" mass="45529">MVISRRLIRVVSILLLSVDFLFTTVSALSLGGIRQTRLHEKEQAALTASSTPMQFRKFSVGFSLQSSFSAVAVILEYDDGTEETVVRTLDGDDKYRKVMAHLSLSSSQHLAPPYGMMDQYFRDIPRVIARRALKKIGLPASSEVGVLGKAVKKLRTEIETEFGIHISNAVLTVTHLIAFYEDDAEDLCEYAGIHHVTPHIYLPPPIWETSAAYAGYGFGLCENYKNETECNAEFGNKTKIMAVHYSRSAMMLSLPTLYSATHLYGESPYERRGNFGLGSDAIRRYPNPEQYWKDVRDLLLDLMRSSYSVDPEFIIVTGDNMVHGVFMAHLTATVQEYLGSVPPIYSDGALIVAAKGAAEIRRRASYRKKYPWEDWSSNSDQNTGIKVLWFSIYNFFLYLVRGVY</sequence>